<keyword evidence="2" id="KW-0812">Transmembrane</keyword>
<name>A0A7S0SHV6_9CHLO</name>
<gene>
    <name evidence="3" type="ORF">MANT1106_LOCUS8887</name>
</gene>
<keyword evidence="2" id="KW-0472">Membrane</keyword>
<reference evidence="3" key="1">
    <citation type="submission" date="2021-01" db="EMBL/GenBank/DDBJ databases">
        <authorList>
            <person name="Corre E."/>
            <person name="Pelletier E."/>
            <person name="Niang G."/>
            <person name="Scheremetjew M."/>
            <person name="Finn R."/>
            <person name="Kale V."/>
            <person name="Holt S."/>
            <person name="Cochrane G."/>
            <person name="Meng A."/>
            <person name="Brown T."/>
            <person name="Cohen L."/>
        </authorList>
    </citation>
    <scope>NUCLEOTIDE SEQUENCE</scope>
    <source>
        <strain evidence="3">SL-175</strain>
    </source>
</reference>
<sequence length="296" mass="29337">MSIATCTGMCASTVSVTRGAGGGSQGTSAARLGQGGGRRAMVMGRRGGQAWRGGEGGRQIGLVVRAADEEQETEKEEPRMSPTRKRAPKPLPSRFGEGKVTGKKTLPFQDPFEAKTGGKPIASPFDMPVDVAASPFGAAALPTPPPAEAAAAAAAVAAKLAPAAASPFGAAAPPASPFGAAAPPASPFGAKAAAPAPPGGGSPFADTGAFGAAPKASGSPFAQSTSANPFGDTSASPVGKKAAAEKVDTRSAWEKLPKPATAQVVIVLSFTTIITLMVATFWVVVKLGAVSFNDAL</sequence>
<dbReference type="AlphaFoldDB" id="A0A7S0SHV6"/>
<feature type="region of interest" description="Disordered" evidence="1">
    <location>
        <begin position="16"/>
        <end position="38"/>
    </location>
</feature>
<feature type="region of interest" description="Disordered" evidence="1">
    <location>
        <begin position="215"/>
        <end position="242"/>
    </location>
</feature>
<accession>A0A7S0SHV6</accession>
<dbReference type="EMBL" id="HBFC01015138">
    <property type="protein sequence ID" value="CAD8706204.1"/>
    <property type="molecule type" value="Transcribed_RNA"/>
</dbReference>
<proteinExistence type="predicted"/>
<feature type="region of interest" description="Disordered" evidence="1">
    <location>
        <begin position="190"/>
        <end position="209"/>
    </location>
</feature>
<feature type="region of interest" description="Disordered" evidence="1">
    <location>
        <begin position="67"/>
        <end position="111"/>
    </location>
</feature>
<keyword evidence="2" id="KW-1133">Transmembrane helix</keyword>
<evidence type="ECO:0000256" key="1">
    <source>
        <dbReference type="SAM" id="MobiDB-lite"/>
    </source>
</evidence>
<organism evidence="3">
    <name type="scientific">Mantoniella antarctica</name>
    <dbReference type="NCBI Taxonomy" id="81844"/>
    <lineage>
        <taxon>Eukaryota</taxon>
        <taxon>Viridiplantae</taxon>
        <taxon>Chlorophyta</taxon>
        <taxon>Mamiellophyceae</taxon>
        <taxon>Mamiellales</taxon>
        <taxon>Mamiellaceae</taxon>
        <taxon>Mantoniella</taxon>
    </lineage>
</organism>
<evidence type="ECO:0000256" key="2">
    <source>
        <dbReference type="SAM" id="Phobius"/>
    </source>
</evidence>
<protein>
    <submittedName>
        <fullName evidence="3">Uncharacterized protein</fullName>
    </submittedName>
</protein>
<feature type="compositionally biased region" description="Polar residues" evidence="1">
    <location>
        <begin position="220"/>
        <end position="236"/>
    </location>
</feature>
<evidence type="ECO:0000313" key="3">
    <source>
        <dbReference type="EMBL" id="CAD8706204.1"/>
    </source>
</evidence>
<feature type="transmembrane region" description="Helical" evidence="2">
    <location>
        <begin position="264"/>
        <end position="285"/>
    </location>
</feature>